<dbReference type="EMBL" id="SPRW01000015">
    <property type="protein sequence ID" value="TIC66605.1"/>
    <property type="molecule type" value="Genomic_DNA"/>
</dbReference>
<protein>
    <submittedName>
        <fullName evidence="7">NAD(P)-binding protein</fullName>
    </submittedName>
</protein>
<evidence type="ECO:0000256" key="2">
    <source>
        <dbReference type="ARBA" id="ARBA00022857"/>
    </source>
</evidence>
<dbReference type="AlphaFoldDB" id="A0A4T0N055"/>
<evidence type="ECO:0000313" key="9">
    <source>
        <dbReference type="Proteomes" id="UP000307169"/>
    </source>
</evidence>
<dbReference type="Proteomes" id="UP000310685">
    <property type="component" value="Unassembled WGS sequence"/>
</dbReference>
<comment type="similarity">
    <text evidence="1 4">Belongs to the short-chain dehydrogenases/reductases (SDR) family.</text>
</comment>
<gene>
    <name evidence="8" type="ORF">E3Q02_01724</name>
    <name evidence="7" type="ORF">E3Q17_01652</name>
    <name evidence="6" type="ORF">E3Q22_02395</name>
</gene>
<evidence type="ECO:0000313" key="11">
    <source>
        <dbReference type="Proteomes" id="UP000310685"/>
    </source>
</evidence>
<dbReference type="PRINTS" id="PR00080">
    <property type="entry name" value="SDRFAMILY"/>
</dbReference>
<evidence type="ECO:0000256" key="4">
    <source>
        <dbReference type="RuleBase" id="RU000363"/>
    </source>
</evidence>
<dbReference type="PANTHER" id="PTHR43618:SF4">
    <property type="entry name" value="SHORT CHAIN DEHYDROGENASE_REDUCTASE FAMILY (AFU_ORTHOLOGUE AFUA_7G04540)"/>
    <property type="match status" value="1"/>
</dbReference>
<evidence type="ECO:0000256" key="5">
    <source>
        <dbReference type="SAM" id="MobiDB-lite"/>
    </source>
</evidence>
<dbReference type="InterPro" id="IPR002347">
    <property type="entry name" value="SDR_fam"/>
</dbReference>
<dbReference type="EMBL" id="SPRC01000023">
    <property type="protein sequence ID" value="TIB78903.1"/>
    <property type="molecule type" value="Genomic_DNA"/>
</dbReference>
<evidence type="ECO:0000313" key="8">
    <source>
        <dbReference type="EMBL" id="TIC66605.1"/>
    </source>
</evidence>
<keyword evidence="3" id="KW-0560">Oxidoreductase</keyword>
<evidence type="ECO:0000256" key="3">
    <source>
        <dbReference type="ARBA" id="ARBA00023002"/>
    </source>
</evidence>
<accession>A0A4T0N055</accession>
<evidence type="ECO:0000313" key="7">
    <source>
        <dbReference type="EMBL" id="TIC01780.1"/>
    </source>
</evidence>
<evidence type="ECO:0000313" key="10">
    <source>
        <dbReference type="Proteomes" id="UP000309601"/>
    </source>
</evidence>
<feature type="region of interest" description="Disordered" evidence="5">
    <location>
        <begin position="237"/>
        <end position="259"/>
    </location>
</feature>
<dbReference type="Proteomes" id="UP000309601">
    <property type="component" value="Unassembled WGS sequence"/>
</dbReference>
<evidence type="ECO:0000313" key="6">
    <source>
        <dbReference type="EMBL" id="TIB78903.1"/>
    </source>
</evidence>
<dbReference type="InterPro" id="IPR052178">
    <property type="entry name" value="Sec_Metab_Biosynth_SDR"/>
</dbReference>
<dbReference type="PRINTS" id="PR00081">
    <property type="entry name" value="GDHRDH"/>
</dbReference>
<dbReference type="SUPFAM" id="SSF51735">
    <property type="entry name" value="NAD(P)-binding Rossmann-fold domains"/>
    <property type="match status" value="1"/>
</dbReference>
<dbReference type="Proteomes" id="UP000307169">
    <property type="component" value="Unassembled WGS sequence"/>
</dbReference>
<keyword evidence="2" id="KW-0521">NADP</keyword>
<dbReference type="EMBL" id="SPRH01000015">
    <property type="protein sequence ID" value="TIC01780.1"/>
    <property type="molecule type" value="Genomic_DNA"/>
</dbReference>
<sequence>MASSNPQVNNNADFRLENLFSTRGKTALVSGGGSGIGLMISQALAVNGAHVYIFSRTQEKLDRVVETYNKGDIDGKITALQGDVSSKESIQKLVEEYSKHESKLDILVNNAGIAGETTTFEAKTAEQLRDNLFNGDSFDNWESVYRTNVTSAYFLTAACLPLLNKSTETIKGWSATVLNIISISGSIKISQHHPAYNSSKAAFGYLNKVLANEFALNGFKIRVNGISPGVFHSEMTAGDSSANQKSKTENEKYKKLPSGRVGADQDMAQAVLFAILDQYLNGQSIIVDGGYQITSGGQ</sequence>
<name>A0A4T0N055_9BASI</name>
<dbReference type="InterPro" id="IPR036291">
    <property type="entry name" value="NAD(P)-bd_dom_sf"/>
</dbReference>
<dbReference type="CDD" id="cd05233">
    <property type="entry name" value="SDR_c"/>
    <property type="match status" value="1"/>
</dbReference>
<comment type="caution">
    <text evidence="7">The sequence shown here is derived from an EMBL/GenBank/DDBJ whole genome shotgun (WGS) entry which is preliminary data.</text>
</comment>
<evidence type="ECO:0000256" key="1">
    <source>
        <dbReference type="ARBA" id="ARBA00006484"/>
    </source>
</evidence>
<dbReference type="PANTHER" id="PTHR43618">
    <property type="entry name" value="7-ALPHA-HYDROXYSTEROID DEHYDROGENASE"/>
    <property type="match status" value="1"/>
</dbReference>
<dbReference type="Gene3D" id="3.40.50.720">
    <property type="entry name" value="NAD(P)-binding Rossmann-like Domain"/>
    <property type="match status" value="1"/>
</dbReference>
<dbReference type="GO" id="GO:0016491">
    <property type="term" value="F:oxidoreductase activity"/>
    <property type="evidence" value="ECO:0007669"/>
    <property type="project" value="UniProtKB-KW"/>
</dbReference>
<dbReference type="Pfam" id="PF00106">
    <property type="entry name" value="adh_short"/>
    <property type="match status" value="1"/>
</dbReference>
<organism evidence="7 9">
    <name type="scientific">Wallemia mellicola</name>
    <dbReference type="NCBI Taxonomy" id="1708541"/>
    <lineage>
        <taxon>Eukaryota</taxon>
        <taxon>Fungi</taxon>
        <taxon>Dikarya</taxon>
        <taxon>Basidiomycota</taxon>
        <taxon>Wallemiomycotina</taxon>
        <taxon>Wallemiomycetes</taxon>
        <taxon>Wallemiales</taxon>
        <taxon>Wallemiaceae</taxon>
        <taxon>Wallemia</taxon>
    </lineage>
</organism>
<proteinExistence type="inferred from homology"/>
<reference evidence="9 10" key="1">
    <citation type="submission" date="2019-03" db="EMBL/GenBank/DDBJ databases">
        <title>Sequencing 25 genomes of Wallemia mellicola.</title>
        <authorList>
            <person name="Gostincar C."/>
        </authorList>
    </citation>
    <scope>NUCLEOTIDE SEQUENCE [LARGE SCALE GENOMIC DNA]</scope>
    <source>
        <strain evidence="7 9">EXF-1262</strain>
        <strain evidence="8 10">EXF-1274</strain>
        <strain evidence="6 11">EXF-6152</strain>
    </source>
</reference>